<dbReference type="Proteomes" id="UP000054498">
    <property type="component" value="Unassembled WGS sequence"/>
</dbReference>
<dbReference type="GeneID" id="25728048"/>
<dbReference type="PANTHER" id="PTHR13847:SF150">
    <property type="entry name" value="OXIDOREDUCTASE TDA3-RELATED"/>
    <property type="match status" value="1"/>
</dbReference>
<reference evidence="2 3" key="1">
    <citation type="journal article" date="2013" name="BMC Genomics">
        <title>Reconstruction of the lipid metabolism for the microalga Monoraphidium neglectum from its genome sequence reveals characteristics suitable for biofuel production.</title>
        <authorList>
            <person name="Bogen C."/>
            <person name="Al-Dilaimi A."/>
            <person name="Albersmeier A."/>
            <person name="Wichmann J."/>
            <person name="Grundmann M."/>
            <person name="Rupp O."/>
            <person name="Lauersen K.J."/>
            <person name="Blifernez-Klassen O."/>
            <person name="Kalinowski J."/>
            <person name="Goesmann A."/>
            <person name="Mussgnug J.H."/>
            <person name="Kruse O."/>
        </authorList>
    </citation>
    <scope>NUCLEOTIDE SEQUENCE [LARGE SCALE GENOMIC DNA]</scope>
    <source>
        <strain evidence="2 3">SAG 48.87</strain>
    </source>
</reference>
<dbReference type="EMBL" id="KK102701">
    <property type="protein sequence ID" value="KIY97117.1"/>
    <property type="molecule type" value="Genomic_DNA"/>
</dbReference>
<name>A0A0D2JBK2_9CHLO</name>
<dbReference type="Gene3D" id="3.50.50.60">
    <property type="entry name" value="FAD/NAD(P)-binding domain"/>
    <property type="match status" value="2"/>
</dbReference>
<protein>
    <recommendedName>
        <fullName evidence="1">FAD dependent oxidoreductase domain-containing protein</fullName>
    </recommendedName>
</protein>
<dbReference type="STRING" id="145388.A0A0D2JBK2"/>
<dbReference type="PANTHER" id="PTHR13847">
    <property type="entry name" value="SARCOSINE DEHYDROGENASE-RELATED"/>
    <property type="match status" value="1"/>
</dbReference>
<organism evidence="2 3">
    <name type="scientific">Monoraphidium neglectum</name>
    <dbReference type="NCBI Taxonomy" id="145388"/>
    <lineage>
        <taxon>Eukaryota</taxon>
        <taxon>Viridiplantae</taxon>
        <taxon>Chlorophyta</taxon>
        <taxon>core chlorophytes</taxon>
        <taxon>Chlorophyceae</taxon>
        <taxon>CS clade</taxon>
        <taxon>Sphaeropleales</taxon>
        <taxon>Selenastraceae</taxon>
        <taxon>Monoraphidium</taxon>
    </lineage>
</organism>
<feature type="domain" description="FAD dependent oxidoreductase" evidence="1">
    <location>
        <begin position="1"/>
        <end position="340"/>
    </location>
</feature>
<dbReference type="OrthoDB" id="498204at2759"/>
<dbReference type="KEGG" id="mng:MNEG_10845"/>
<dbReference type="InterPro" id="IPR006076">
    <property type="entry name" value="FAD-dep_OxRdtase"/>
</dbReference>
<accession>A0A0D2JBK2</accession>
<dbReference type="Pfam" id="PF01266">
    <property type="entry name" value="DAO"/>
    <property type="match status" value="1"/>
</dbReference>
<dbReference type="GO" id="GO:0005737">
    <property type="term" value="C:cytoplasm"/>
    <property type="evidence" value="ECO:0007669"/>
    <property type="project" value="TreeGrafter"/>
</dbReference>
<evidence type="ECO:0000259" key="1">
    <source>
        <dbReference type="Pfam" id="PF01266"/>
    </source>
</evidence>
<gene>
    <name evidence="2" type="ORF">MNEG_10845</name>
</gene>
<sequence length="366" mass="37281">MGVSTAYYLATRKGLTCTLVERHEVAGAASGRAGGFLALDWNDSSPVGRLARKSYKLHQDLAQALGAEQIGYRPLETISLSAAAPRAPGGKGRPRLGAALPGWLDGGGVVATSKMGTHETTAQVHPRKLTLAMWAAAEALGAKMVRGVVRGLSVDGGSNVTGVEVEGVGTLDADAVVVALGPWSGQASTWLPRLPPVGGQKAHSALLRPAPGAGVTGTAVFTAYKDEEGRTREPEIYPRADGTVYVCGESSATRLPADPADITIDSEGTIGRILEVAGALSSCLRGAEVVAQSACYLPVTADGLPLIGRVPGVRGAFVGAGHSCWGILNGPATGLALAELIADGAVRSVDIAPFDPARGGHEFGAV</sequence>
<dbReference type="RefSeq" id="XP_013896137.1">
    <property type="nucleotide sequence ID" value="XM_014040683.1"/>
</dbReference>
<keyword evidence="3" id="KW-1185">Reference proteome</keyword>
<proteinExistence type="predicted"/>
<dbReference type="AlphaFoldDB" id="A0A0D2JBK2"/>
<evidence type="ECO:0000313" key="2">
    <source>
        <dbReference type="EMBL" id="KIY97117.1"/>
    </source>
</evidence>
<dbReference type="Gene3D" id="3.30.9.10">
    <property type="entry name" value="D-Amino Acid Oxidase, subunit A, domain 2"/>
    <property type="match status" value="1"/>
</dbReference>
<dbReference type="SUPFAM" id="SSF51905">
    <property type="entry name" value="FAD/NAD(P)-binding domain"/>
    <property type="match status" value="1"/>
</dbReference>
<evidence type="ECO:0000313" key="3">
    <source>
        <dbReference type="Proteomes" id="UP000054498"/>
    </source>
</evidence>
<dbReference type="InterPro" id="IPR036188">
    <property type="entry name" value="FAD/NAD-bd_sf"/>
</dbReference>